<proteinExistence type="predicted"/>
<accession>A0A5K3EZH3</accession>
<evidence type="ECO:0000313" key="1">
    <source>
        <dbReference type="WBParaSite" id="MCU_004348-RA"/>
    </source>
</evidence>
<organism evidence="1">
    <name type="scientific">Mesocestoides corti</name>
    <name type="common">Flatworm</name>
    <dbReference type="NCBI Taxonomy" id="53468"/>
    <lineage>
        <taxon>Eukaryota</taxon>
        <taxon>Metazoa</taxon>
        <taxon>Spiralia</taxon>
        <taxon>Lophotrochozoa</taxon>
        <taxon>Platyhelminthes</taxon>
        <taxon>Cestoda</taxon>
        <taxon>Eucestoda</taxon>
        <taxon>Cyclophyllidea</taxon>
        <taxon>Mesocestoididae</taxon>
        <taxon>Mesocestoides</taxon>
    </lineage>
</organism>
<reference evidence="1" key="1">
    <citation type="submission" date="2019-11" db="UniProtKB">
        <authorList>
            <consortium name="WormBaseParasite"/>
        </authorList>
    </citation>
    <scope>IDENTIFICATION</scope>
</reference>
<protein>
    <submittedName>
        <fullName evidence="1">Transposase</fullName>
    </submittedName>
</protein>
<dbReference type="WBParaSite" id="MCU_004348-RA">
    <property type="protein sequence ID" value="MCU_004348-RA"/>
    <property type="gene ID" value="MCU_004348"/>
</dbReference>
<dbReference type="AlphaFoldDB" id="A0A5K3EZH3"/>
<sequence length="145" mass="16336">MKEAAWAVNSCTRERAQWAVPAGVRVQCQPAGHTRAHLLIFVELYSHACVRVCFNAYERTLEAKIEWAWHRRRRRAMCARNSTPGRRALVVGLPHLSLNLRPLLLITYPQGGTSARVRHKRGSHLSKLGCDCRPLLSDWALGSTG</sequence>
<name>A0A5K3EZH3_MESCO</name>